<gene>
    <name evidence="1" type="ORF">HMPREF1219_00129</name>
</gene>
<dbReference type="Proteomes" id="UP000014408">
    <property type="component" value="Unassembled WGS sequence"/>
</dbReference>
<evidence type="ECO:0000313" key="1">
    <source>
        <dbReference type="EMBL" id="EPD70834.1"/>
    </source>
</evidence>
<dbReference type="STRING" id="1125779.HMPREF1219_00129"/>
<reference evidence="1 2" key="1">
    <citation type="submission" date="2013-05" db="EMBL/GenBank/DDBJ databases">
        <title>The Genome Sequence of Corynebacterium pyruviciproducens 1773O (ATCC BAA-1742).</title>
        <authorList>
            <consortium name="The Broad Institute Genomics Platform"/>
            <person name="Earl A."/>
            <person name="Ward D."/>
            <person name="Feldgarden M."/>
            <person name="Gevers D."/>
            <person name="Tong J."/>
            <person name="Walker B."/>
            <person name="Young S."/>
            <person name="Zeng Q."/>
            <person name="Gargeya S."/>
            <person name="Fitzgerald M."/>
            <person name="Haas B."/>
            <person name="Abouelleil A."/>
            <person name="Allen A.W."/>
            <person name="Alvarado L."/>
            <person name="Arachchi H.M."/>
            <person name="Berlin A.M."/>
            <person name="Chapman S.B."/>
            <person name="Gainer-Dewar J."/>
            <person name="Goldberg J."/>
            <person name="Griggs A."/>
            <person name="Gujja S."/>
            <person name="Hansen M."/>
            <person name="Howarth C."/>
            <person name="Imamovic A."/>
            <person name="Ireland A."/>
            <person name="Larimer J."/>
            <person name="McCowan C."/>
            <person name="Murphy C."/>
            <person name="Pearson M."/>
            <person name="Poon T.W."/>
            <person name="Priest M."/>
            <person name="Roberts A."/>
            <person name="Saif S."/>
            <person name="Shea T."/>
            <person name="Sisk P."/>
            <person name="Sykes S."/>
            <person name="Wortman J."/>
            <person name="Nusbaum C."/>
            <person name="Birren B."/>
        </authorList>
    </citation>
    <scope>NUCLEOTIDE SEQUENCE [LARGE SCALE GENOMIC DNA]</scope>
    <source>
        <strain evidence="1 2">ATCC BAA-1742</strain>
    </source>
</reference>
<sequence>MSEIPEQAFNTEWTIYGDVIDAPGATCGFCLEYWNDNDTRMNFTLGTCDASALTWIAGQIRAGITTDDWCRPIFTSNAQIQVRGLPGEDDAEFHLDVDGFYGSGYLTKTALLELAEQLEAFAQAIEEGA</sequence>
<evidence type="ECO:0008006" key="3">
    <source>
        <dbReference type="Google" id="ProtNLM"/>
    </source>
</evidence>
<dbReference type="RefSeq" id="WP_016457053.1">
    <property type="nucleotide sequence ID" value="NZ_KE150446.1"/>
</dbReference>
<dbReference type="EMBL" id="ATBY01000002">
    <property type="protein sequence ID" value="EPD70834.1"/>
    <property type="molecule type" value="Genomic_DNA"/>
</dbReference>
<dbReference type="PATRIC" id="fig|1125779.3.peg.123"/>
<proteinExistence type="predicted"/>
<comment type="caution">
    <text evidence="1">The sequence shown here is derived from an EMBL/GenBank/DDBJ whole genome shotgun (WGS) entry which is preliminary data.</text>
</comment>
<dbReference type="HOGENOM" id="CLU_1945144_0_0_11"/>
<protein>
    <recommendedName>
        <fullName evidence="3">YbjN domain-containing protein</fullName>
    </recommendedName>
</protein>
<accession>S3A3Q1</accession>
<name>S3A3Q1_9CORY</name>
<keyword evidence="2" id="KW-1185">Reference proteome</keyword>
<evidence type="ECO:0000313" key="2">
    <source>
        <dbReference type="Proteomes" id="UP000014408"/>
    </source>
</evidence>
<organism evidence="1 2">
    <name type="scientific">Corynebacterium pyruviciproducens ATCC BAA-1742</name>
    <dbReference type="NCBI Taxonomy" id="1125779"/>
    <lineage>
        <taxon>Bacteria</taxon>
        <taxon>Bacillati</taxon>
        <taxon>Actinomycetota</taxon>
        <taxon>Actinomycetes</taxon>
        <taxon>Mycobacteriales</taxon>
        <taxon>Corynebacteriaceae</taxon>
        <taxon>Corynebacterium</taxon>
    </lineage>
</organism>
<dbReference type="AlphaFoldDB" id="S3A3Q1"/>